<dbReference type="GO" id="GO:0035145">
    <property type="term" value="C:exon-exon junction complex"/>
    <property type="evidence" value="ECO:0007669"/>
    <property type="project" value="InterPro"/>
</dbReference>
<evidence type="ECO:0000256" key="4">
    <source>
        <dbReference type="SAM" id="MobiDB-lite"/>
    </source>
</evidence>
<accession>A0A1A8VJ20</accession>
<evidence type="ECO:0000313" key="9">
    <source>
        <dbReference type="Proteomes" id="UP000078560"/>
    </source>
</evidence>
<evidence type="ECO:0000256" key="2">
    <source>
        <dbReference type="ARBA" id="ARBA00009270"/>
    </source>
</evidence>
<feature type="transmembrane region" description="Helical" evidence="5">
    <location>
        <begin position="1326"/>
        <end position="1351"/>
    </location>
</feature>
<feature type="region of interest" description="Disordered" evidence="4">
    <location>
        <begin position="479"/>
        <end position="507"/>
    </location>
</feature>
<dbReference type="Proteomes" id="UP000078560">
    <property type="component" value="Unassembled WGS sequence"/>
</dbReference>
<reference evidence="8 9" key="1">
    <citation type="submission" date="2016-05" db="EMBL/GenBank/DDBJ databases">
        <authorList>
            <person name="Naeem Raeece"/>
        </authorList>
    </citation>
    <scope>NUCLEOTIDE SEQUENCE [LARGE SCALE GENOMIC DNA]</scope>
</reference>
<sequence length="1618" mass="190305">MKILKLKSEKKKKEKLKETHIDYGKCIKRTKVKDRKIKREPENDFDISIFMKTDHASSKIRQVNYAKLVSGIKKNKNIIVNHREKILEIYGIGIIDEDEHIRNSSSKIFYHLINSSINNDVLFGKMKTCLFHSLKTEKESLKLLNLELCHHFFFTKIGYSYTFFYEFLSNIVDCFITLSIEQKVKNVKYIFLLFKYREKFKRGRRVTKGKTFQIKKKNFIQPNDYLANGNVYMDSVDCISRCVFTKDNVNIREYTNSGETFNEEDYCDGRFDRKEDKHLVDNYERIIRRNMLNSFNDQFLIKKDVKMNVQMDTKIRIYTKLLKCLQNFMDEIVSNSVKVDFISLYTKMLKTIIPIIKKKKIILKMEMILIINKFIKRILEVIIENVHNFDNFRILNITHYFIVLVISLCLKEVIYFEVVRKKIYLDYISLIRYCLAFYVNVLVHFDFFKITGKKGTEKEEKKGEGDNARGAGMEQVHFSAGSRGPPQTILSNSSNGSGNGNHKGVFNNSYAYGRREERGKTRMSKNYTKYGRKYFTVLLYFYEIYVHRKNKKKFLHFIATLGTNKKLHNDNQGKGNSMEKIIELIEKKIHTYYYDIEDRTVWRLILEYIQKFSERCVEEIIYLCYYIIILTQRVNAQDSDVVRNFFEERSFLKEKGNTSVIECGGNTRSLANTKNVVHIENVCLSFPFLTTPFIFLLLMDCKFFINNKFFEVFYESVKDVSQWEDWERERIMGIISALQSEEYINIVTTKTFDDFTSNLLFFLHNRSSHAFMKNCLHFFAFLNTKKKNTIRMAHKGCCVGYDEKKQIDTLLQRDVRKNMNKRISEKKEMIIDYFLSKSNLNILSFEIVKNLYFVYQNTSPKLLLFIYYLIVKYEDTKYEKGFFLRKEEAMVLLHRVFYEKIDREYICNDEKGKIEPSQNEHEEVFKKYKFSINSEHLYRENFLVFFLRLNLKETYYLFRDDVYSLIKLKSLNESNDGTISMGSWEGIKYTNIILIIKKISYIVSNMNISICEKEKNVNNSHIIVSYLFSLIEKLDMSENSSDGSFHQCDSLFATIKIILLFYFTSFYLFPSLCIRGGSRFEGDILNVERKGKKRRVIRTVKRGKYGGASDNAAEVEVGTSSDEVCEDMDALHASYASCASVERLVCRGSLGITTDVITFVSFLKRAFDKPEDIEPVGKLTNLEEILPHFSLPIKLFNHVFEKEVYYVSAINSNFEKYTCLNSTYNFNAHKDSQELLGKFEDNIKVVTFNKFVDLPVRKVTKLLTISIFKMSYNSNIIRSNFLGNLRNLPREYFYHLNFLLFFFHFICILINKMAVIAEGSFSLRNYYTISIFILLFFFLKFLVDIILCSYCMKEEVEKAMSCSPCEAVEVEGEEHEENTEHAQEICLAIKRGLAGLRNNRGKCPKKIDFLLDISKKENPAKKFVGHEGKFGHEFLEFEFNSKGRLRYANNSNYKNDKIIRKEAYVSKSVLNEVKRIIEESEICKESDKLWPVPDKVGKQELEIFLDGNEYYFTTSKIGSLSDVKQCKDPEGLRVFYYLVQDLKCFLFSLICLHFRPCAPPYSKTKNVAMSTHAFALNLCDVPGLHIRCSEAMELLHINFLFSVFKKKRKIKVHEPCKL</sequence>
<gene>
    <name evidence="7" type="ORF">POVCU1_004850</name>
    <name evidence="6" type="ORF">POVCU2_0005530</name>
</gene>
<dbReference type="PANTHER" id="PTHR12638">
    <property type="entry name" value="PROTEIN MAGO NASHI HOMOLOG"/>
    <property type="match status" value="1"/>
</dbReference>
<dbReference type="SUPFAM" id="SSF89817">
    <property type="entry name" value="Mago nashi protein"/>
    <property type="match status" value="1"/>
</dbReference>
<dbReference type="InterPro" id="IPR004023">
    <property type="entry name" value="Mago_nashi"/>
</dbReference>
<dbReference type="CDD" id="cd11295">
    <property type="entry name" value="Mago_nashi"/>
    <property type="match status" value="1"/>
</dbReference>
<keyword evidence="5" id="KW-1133">Transmembrane helix</keyword>
<name>A0A1A8VJ20_PLAOA</name>
<keyword evidence="5" id="KW-0472">Membrane</keyword>
<feature type="transmembrane region" description="Helical" evidence="5">
    <location>
        <begin position="430"/>
        <end position="448"/>
    </location>
</feature>
<keyword evidence="5" id="KW-0812">Transmembrane</keyword>
<feature type="transmembrane region" description="Helical" evidence="5">
    <location>
        <begin position="1292"/>
        <end position="1314"/>
    </location>
</feature>
<evidence type="ECO:0000313" key="8">
    <source>
        <dbReference type="Proteomes" id="UP000078546"/>
    </source>
</evidence>
<reference evidence="6" key="2">
    <citation type="submission" date="2016-05" db="EMBL/GenBank/DDBJ databases">
        <authorList>
            <person name="Lavstsen T."/>
            <person name="Jespersen J.S."/>
        </authorList>
    </citation>
    <scope>NUCLEOTIDE SEQUENCE [LARGE SCALE GENOMIC DNA]</scope>
</reference>
<comment type="subcellular location">
    <subcellularLocation>
        <location evidence="1">Nucleus</location>
    </subcellularLocation>
</comment>
<dbReference type="EMBL" id="FLQU01000080">
    <property type="protein sequence ID" value="SBS80469.1"/>
    <property type="molecule type" value="Genomic_DNA"/>
</dbReference>
<evidence type="ECO:0000256" key="3">
    <source>
        <dbReference type="ARBA" id="ARBA00023242"/>
    </source>
</evidence>
<dbReference type="Proteomes" id="UP000078546">
    <property type="component" value="Unassembled WGS sequence"/>
</dbReference>
<dbReference type="EMBL" id="FLQV01000094">
    <property type="protein sequence ID" value="SBS81138.1"/>
    <property type="molecule type" value="Genomic_DNA"/>
</dbReference>
<dbReference type="FunFam" id="3.30.1560.10:FF:000001">
    <property type="entry name" value="Protein mago nashi homolog"/>
    <property type="match status" value="1"/>
</dbReference>
<proteinExistence type="inferred from homology"/>
<evidence type="ECO:0000256" key="5">
    <source>
        <dbReference type="SAM" id="Phobius"/>
    </source>
</evidence>
<dbReference type="Gene3D" id="3.30.1560.10">
    <property type="entry name" value="Mago nashi"/>
    <property type="match status" value="1"/>
</dbReference>
<dbReference type="Pfam" id="PF02792">
    <property type="entry name" value="Mago_nashi"/>
    <property type="match status" value="1"/>
</dbReference>
<dbReference type="PANTHER" id="PTHR12638:SF0">
    <property type="entry name" value="MAGO HOMOLOG, EXON JUNCTION COMPLEX SUBUNIT-RELATED"/>
    <property type="match status" value="1"/>
</dbReference>
<dbReference type="GO" id="GO:0008380">
    <property type="term" value="P:RNA splicing"/>
    <property type="evidence" value="ECO:0007669"/>
    <property type="project" value="InterPro"/>
</dbReference>
<evidence type="ECO:0000313" key="7">
    <source>
        <dbReference type="EMBL" id="SBS81138.1"/>
    </source>
</evidence>
<feature type="transmembrane region" description="Helical" evidence="5">
    <location>
        <begin position="1050"/>
        <end position="1069"/>
    </location>
</feature>
<comment type="similarity">
    <text evidence="2">Belongs to the mago nashi family.</text>
</comment>
<organism evidence="6 9">
    <name type="scientific">Plasmodium ovale curtisi</name>
    <dbReference type="NCBI Taxonomy" id="864141"/>
    <lineage>
        <taxon>Eukaryota</taxon>
        <taxon>Sar</taxon>
        <taxon>Alveolata</taxon>
        <taxon>Apicomplexa</taxon>
        <taxon>Aconoidasida</taxon>
        <taxon>Haemosporida</taxon>
        <taxon>Plasmodiidae</taxon>
        <taxon>Plasmodium</taxon>
        <taxon>Plasmodium (Plasmodium)</taxon>
    </lineage>
</organism>
<evidence type="ECO:0000313" key="6">
    <source>
        <dbReference type="EMBL" id="SBS80469.1"/>
    </source>
</evidence>
<evidence type="ECO:0000256" key="1">
    <source>
        <dbReference type="ARBA" id="ARBA00004123"/>
    </source>
</evidence>
<dbReference type="InterPro" id="IPR036605">
    <property type="entry name" value="Mago_nashi_sf"/>
</dbReference>
<feature type="transmembrane region" description="Helical" evidence="5">
    <location>
        <begin position="397"/>
        <end position="418"/>
    </location>
</feature>
<keyword evidence="3" id="KW-0539">Nucleus</keyword>
<protein>
    <submittedName>
        <fullName evidence="6">Uncharacterized protein</fullName>
    </submittedName>
</protein>